<keyword evidence="3 6" id="KW-0032">Aminotransferase</keyword>
<dbReference type="AlphaFoldDB" id="A0A918TWK0"/>
<evidence type="ECO:0000259" key="7">
    <source>
        <dbReference type="Pfam" id="PF00155"/>
    </source>
</evidence>
<keyword evidence="5" id="KW-0663">Pyridoxal phosphate</keyword>
<comment type="caution">
    <text evidence="8">The sequence shown here is derived from an EMBL/GenBank/DDBJ whole genome shotgun (WGS) entry which is preliminary data.</text>
</comment>
<dbReference type="InterPro" id="IPR015421">
    <property type="entry name" value="PyrdxlP-dep_Trfase_major"/>
</dbReference>
<evidence type="ECO:0000256" key="5">
    <source>
        <dbReference type="ARBA" id="ARBA00022898"/>
    </source>
</evidence>
<dbReference type="RefSeq" id="WP_189573911.1">
    <property type="nucleotide sequence ID" value="NZ_BMXI01000021.1"/>
</dbReference>
<dbReference type="CDD" id="cd00609">
    <property type="entry name" value="AAT_like"/>
    <property type="match status" value="1"/>
</dbReference>
<dbReference type="InterPro" id="IPR004838">
    <property type="entry name" value="NHTrfase_class1_PyrdxlP-BS"/>
</dbReference>
<proteinExistence type="inferred from homology"/>
<dbReference type="InterPro" id="IPR015422">
    <property type="entry name" value="PyrdxlP-dep_Trfase_small"/>
</dbReference>
<sequence length="390" mass="43059">MNYAEKISDQVGKVPRSGIRDFFELVIGRDDVISLGVGEPDFPTPWNIREAAIYSLEKGQTSYTSNLGLLSLRKAISKYCSNFFDVDYDAASEVLITVGVSEALDLALRALLNPGDEVIYHAPCYVSYSPSVVMAHGKAVEVTTRKEDGFALTPEAVKAAVTDRSRVLMLNFPTNPTGAVCSREQLEGIAKVAIEHDLIVLTDEIYSELRYDDEKHVSIASLPGMRERTILLHGFSKAFAMTGFRLGYSCAPAPLTEAMMKIHQYSMLCAPITSQAAALEALENPATMEVVEKMRLDYKRRRDFMVRRLNEMGLECHSPGGAFYVFPDITKFGLSSKDFAMKLLEEENVAAVPGNAFGEGGEGFLRCCYATAFDQLELAMDKMEAFVGRL</sequence>
<feature type="domain" description="Aminotransferase class I/classII large" evidence="7">
    <location>
        <begin position="31"/>
        <end position="371"/>
    </location>
</feature>
<dbReference type="PANTHER" id="PTHR46383">
    <property type="entry name" value="ASPARTATE AMINOTRANSFERASE"/>
    <property type="match status" value="1"/>
</dbReference>
<dbReference type="Pfam" id="PF00155">
    <property type="entry name" value="Aminotran_1_2"/>
    <property type="match status" value="1"/>
</dbReference>
<keyword evidence="4 6" id="KW-0808">Transferase</keyword>
<dbReference type="Gene3D" id="3.40.640.10">
    <property type="entry name" value="Type I PLP-dependent aspartate aminotransferase-like (Major domain)"/>
    <property type="match status" value="1"/>
</dbReference>
<dbReference type="FunFam" id="3.40.640.10:FF:000033">
    <property type="entry name" value="Aspartate aminotransferase"/>
    <property type="match status" value="1"/>
</dbReference>
<dbReference type="GO" id="GO:0006520">
    <property type="term" value="P:amino acid metabolic process"/>
    <property type="evidence" value="ECO:0007669"/>
    <property type="project" value="InterPro"/>
</dbReference>
<evidence type="ECO:0000256" key="2">
    <source>
        <dbReference type="ARBA" id="ARBA00007441"/>
    </source>
</evidence>
<reference evidence="8" key="1">
    <citation type="journal article" date="2014" name="Int. J. Syst. Evol. Microbiol.">
        <title>Complete genome sequence of Corynebacterium casei LMG S-19264T (=DSM 44701T), isolated from a smear-ripened cheese.</title>
        <authorList>
            <consortium name="US DOE Joint Genome Institute (JGI-PGF)"/>
            <person name="Walter F."/>
            <person name="Albersmeier A."/>
            <person name="Kalinowski J."/>
            <person name="Ruckert C."/>
        </authorList>
    </citation>
    <scope>NUCLEOTIDE SEQUENCE</scope>
    <source>
        <strain evidence="8">KCTC 12988</strain>
    </source>
</reference>
<dbReference type="GO" id="GO:0030170">
    <property type="term" value="F:pyridoxal phosphate binding"/>
    <property type="evidence" value="ECO:0007669"/>
    <property type="project" value="InterPro"/>
</dbReference>
<dbReference type="EMBL" id="BMXI01000021">
    <property type="protein sequence ID" value="GHC66440.1"/>
    <property type="molecule type" value="Genomic_DNA"/>
</dbReference>
<evidence type="ECO:0000256" key="1">
    <source>
        <dbReference type="ARBA" id="ARBA00001933"/>
    </source>
</evidence>
<dbReference type="GO" id="GO:0008483">
    <property type="term" value="F:transaminase activity"/>
    <property type="evidence" value="ECO:0007669"/>
    <property type="project" value="UniProtKB-KW"/>
</dbReference>
<evidence type="ECO:0000313" key="8">
    <source>
        <dbReference type="EMBL" id="GHC66440.1"/>
    </source>
</evidence>
<gene>
    <name evidence="8" type="primary">yugH</name>
    <name evidence="8" type="ORF">GCM10007100_37870</name>
</gene>
<dbReference type="EC" id="2.6.1.-" evidence="6"/>
<accession>A0A918TWK0</accession>
<dbReference type="Proteomes" id="UP000644507">
    <property type="component" value="Unassembled WGS sequence"/>
</dbReference>
<dbReference type="PROSITE" id="PS00105">
    <property type="entry name" value="AA_TRANSFER_CLASS_1"/>
    <property type="match status" value="1"/>
</dbReference>
<evidence type="ECO:0000256" key="3">
    <source>
        <dbReference type="ARBA" id="ARBA00022576"/>
    </source>
</evidence>
<dbReference type="Gene3D" id="3.90.1150.10">
    <property type="entry name" value="Aspartate Aminotransferase, domain 1"/>
    <property type="match status" value="1"/>
</dbReference>
<reference evidence="8" key="2">
    <citation type="submission" date="2020-09" db="EMBL/GenBank/DDBJ databases">
        <authorList>
            <person name="Sun Q."/>
            <person name="Kim S."/>
        </authorList>
    </citation>
    <scope>NUCLEOTIDE SEQUENCE</scope>
    <source>
        <strain evidence="8">KCTC 12988</strain>
    </source>
</reference>
<protein>
    <recommendedName>
        <fullName evidence="6">Aminotransferase</fullName>
        <ecNumber evidence="6">2.6.1.-</ecNumber>
    </recommendedName>
</protein>
<dbReference type="InterPro" id="IPR015424">
    <property type="entry name" value="PyrdxlP-dep_Trfase"/>
</dbReference>
<evidence type="ECO:0000256" key="6">
    <source>
        <dbReference type="RuleBase" id="RU000481"/>
    </source>
</evidence>
<organism evidence="8 9">
    <name type="scientific">Roseibacillus persicicus</name>
    <dbReference type="NCBI Taxonomy" id="454148"/>
    <lineage>
        <taxon>Bacteria</taxon>
        <taxon>Pseudomonadati</taxon>
        <taxon>Verrucomicrobiota</taxon>
        <taxon>Verrucomicrobiia</taxon>
        <taxon>Verrucomicrobiales</taxon>
        <taxon>Verrucomicrobiaceae</taxon>
        <taxon>Roseibacillus</taxon>
    </lineage>
</organism>
<comment type="similarity">
    <text evidence="2 6">Belongs to the class-I pyridoxal-phosphate-dependent aminotransferase family.</text>
</comment>
<dbReference type="InterPro" id="IPR050596">
    <property type="entry name" value="AspAT/PAT-like"/>
</dbReference>
<comment type="cofactor">
    <cofactor evidence="1 6">
        <name>pyridoxal 5'-phosphate</name>
        <dbReference type="ChEBI" id="CHEBI:597326"/>
    </cofactor>
</comment>
<dbReference type="PANTHER" id="PTHR46383:SF3">
    <property type="entry name" value="ASPARTATE AMINOTRANSFERASE-RELATED"/>
    <property type="match status" value="1"/>
</dbReference>
<dbReference type="InterPro" id="IPR004839">
    <property type="entry name" value="Aminotransferase_I/II_large"/>
</dbReference>
<keyword evidence="9" id="KW-1185">Reference proteome</keyword>
<evidence type="ECO:0000313" key="9">
    <source>
        <dbReference type="Proteomes" id="UP000644507"/>
    </source>
</evidence>
<evidence type="ECO:0000256" key="4">
    <source>
        <dbReference type="ARBA" id="ARBA00022679"/>
    </source>
</evidence>
<name>A0A918TWK0_9BACT</name>
<dbReference type="SUPFAM" id="SSF53383">
    <property type="entry name" value="PLP-dependent transferases"/>
    <property type="match status" value="1"/>
</dbReference>